<dbReference type="PANTHER" id="PTHR48050">
    <property type="entry name" value="STEROL 3-BETA-GLUCOSYLTRANSFERASE"/>
    <property type="match status" value="1"/>
</dbReference>
<name>A0AAN6UM90_9PEZI</name>
<dbReference type="EMBL" id="MU853406">
    <property type="protein sequence ID" value="KAK4135359.1"/>
    <property type="molecule type" value="Genomic_DNA"/>
</dbReference>
<feature type="compositionally biased region" description="Basic residues" evidence="2">
    <location>
        <begin position="1484"/>
        <end position="1493"/>
    </location>
</feature>
<feature type="compositionally biased region" description="Acidic residues" evidence="2">
    <location>
        <begin position="108"/>
        <end position="117"/>
    </location>
</feature>
<feature type="region of interest" description="Disordered" evidence="2">
    <location>
        <begin position="704"/>
        <end position="860"/>
    </location>
</feature>
<dbReference type="Pfam" id="PF03033">
    <property type="entry name" value="Glyco_transf_28"/>
    <property type="match status" value="1"/>
</dbReference>
<protein>
    <submittedName>
        <fullName evidence="5">Glycosyltransferase family 1 protein</fullName>
    </submittedName>
</protein>
<evidence type="ECO:0000256" key="2">
    <source>
        <dbReference type="SAM" id="MobiDB-lite"/>
    </source>
</evidence>
<feature type="region of interest" description="Disordered" evidence="2">
    <location>
        <begin position="1778"/>
        <end position="1862"/>
    </location>
</feature>
<feature type="compositionally biased region" description="Basic and acidic residues" evidence="2">
    <location>
        <begin position="835"/>
        <end position="860"/>
    </location>
</feature>
<organism evidence="5 6">
    <name type="scientific">Trichocladium antarcticum</name>
    <dbReference type="NCBI Taxonomy" id="1450529"/>
    <lineage>
        <taxon>Eukaryota</taxon>
        <taxon>Fungi</taxon>
        <taxon>Dikarya</taxon>
        <taxon>Ascomycota</taxon>
        <taxon>Pezizomycotina</taxon>
        <taxon>Sordariomycetes</taxon>
        <taxon>Sordariomycetidae</taxon>
        <taxon>Sordariales</taxon>
        <taxon>Chaetomiaceae</taxon>
        <taxon>Trichocladium</taxon>
    </lineage>
</organism>
<evidence type="ECO:0000259" key="4">
    <source>
        <dbReference type="Pfam" id="PF06722"/>
    </source>
</evidence>
<keyword evidence="6" id="KW-1185">Reference proteome</keyword>
<dbReference type="InterPro" id="IPR002213">
    <property type="entry name" value="UDP_glucos_trans"/>
</dbReference>
<feature type="compositionally biased region" description="Low complexity" evidence="2">
    <location>
        <begin position="1778"/>
        <end position="1798"/>
    </location>
</feature>
<feature type="region of interest" description="Disordered" evidence="2">
    <location>
        <begin position="105"/>
        <end position="124"/>
    </location>
</feature>
<sequence>MAAATPRPDPAKAIEAIREACPPATDRFTYLTIIEANLCPEVLPALNEVLQDAELTQEIGWDLVLNLVNLPDSAACLETIARLGNPREVILKVLEALEALELLGSDSGGEEDGEEEQNPPALVSPTQKSVTLLGILAILHRRIKTKYPSRFLAQTLQTVYSTYRPNQEMTAAVINLVHSLSGRRRPPLPLRQSSVNVANPDQDGDASKNAPDPEADKDDREDPTEGELQQRLLLSFATCILEAYANGNDLAWAARLLEFYHPEKNIPGRKTLMAAFREEQELLARDAIVGKLVSLISDLGLDSGNKTFIKQLCDGPMHSEPLTDSADNLSSPDKIPLSTGGCVCLVAYWVFSATVFGATTHPRPEMHIFPEHFALLDKFLQDDAHSQIQKSVGTIEALVAIGLWLQSNKLVSAEPTSPLDNSTASEDPTSDFMRYIHLTTLIALYHPHIQARNAASALAGLVLHSDPSDDDRLRILYDLLENCMFASLKARAVAWLREELVASSSPSSSTTATPSKQQQQQQQQHNLFATPQALEEVQYVVFPSLDSVLDLPSLDLVQYLTANAPFLMQAVNFGLFLWGSAAAAAEEGNRWRHVLPGNMEATVRERWFEPLREMLERVERERKEGVELGLVEGELAVLRERLLRLEGAGGFRKPQTPRPPDPHPLCTMLGPPSLQSAQLQAETTTHHGNPVTIVRDAAGNIVYPSYVPPETRPPTSGAPPESQRHAEKQEQPQRPNPSVGREWKSELPEQSTPPPPSVMRRAGTSMPRMSRPFQVGPDEGEDSTSSSESSSSSDEEDGNDGAKTGIFGKWRKKHAQKGHDGTDQGAGKKTKKKHASDTDDRFRRFRIGNEHYHTKGKVSKRDGRLNISLHDTSNTGYLAKALGTAARKMAPLTKPAEDKAAKPSRPSSASPESASAATPPTPAEIPPALEASPSRPCPRLNIVIMVIGSRGDAQPFLKLARVLAARHGHRVRIATHPAFRSFVEDDCGGEDGSGGCVEFFSVGGDPSELMSFMVKNPGLIPTLASVKAGDVGRRRAAMSDMFQGFWRACINAADDEADRGNLRMMGGRDPFVADAIIANPPSFAHVHCAEALGIPLHLMFTFPYTPTQAFPHPLANIKRSNVDPGYTNFMSYPLVEMMVWQGLGDLVNDFRTRTLGLDPVSTLWAPGATYRLHVPVTYLWSPGLVPKPSDWGPEIDVAGFVFLDLASTFDPPDPLASFLASGDEPPVYIGFGSIVVDDADGFTDMIFEAVRKAGVRALVSKGWGGLGGDSLHVPEDVYMLEDTPHDWLFPRVRACVVHGGAGTTAAALKCGRPTMVVPFFGDQHFWGARVAEAGAGPQPVPYKELDAEKLAEGIRYCLGGEAKAAAGRIARDIEREGDGAENACRSFQKGLVLAGKGSMRCAILPDRVAVWQMRETGVKLSALAAELLVEKGLLSWKKLRLLRHNEWNDFEGPGEPLTGVAGSLAGSVGDVFGGIGGVPYRVAKSTKKRKKRERERQERAENAEGDGAAKPADHSNDTNPPQIETTTTHAIHRRHSAPPPAANPAEEVVRQIGRGAKKSAAALARTPVDLSLALAQGFHNAPRLYGDDTVRRPTRVTGIRSGLRAARHEFAYGIYDGWTGVVRLPVRGARADGVRGFVSGVGMGLTGFVLKDIAALVGPVGYTLKGVVKQAERGRQPVRYVRRARMVQGAELVAELDAAARRQREEEVVAGWRLMRALWGEMKRVERRRQRGLLGGLGAGAARRLRSGAREWNAVFEDVGVARRALEALREGEGLERVLGTPSVAAEEAPAEGESSSSGPGGEGGPENGAVSGETVDGGAKPGVETAAVEKENPFSAAGPAIAENKAQNHRTRAALDIEAST</sequence>
<feature type="compositionally biased region" description="Low complexity" evidence="2">
    <location>
        <begin position="783"/>
        <end position="792"/>
    </location>
</feature>
<feature type="region of interest" description="Disordered" evidence="2">
    <location>
        <begin position="505"/>
        <end position="525"/>
    </location>
</feature>
<dbReference type="GO" id="GO:0005975">
    <property type="term" value="P:carbohydrate metabolic process"/>
    <property type="evidence" value="ECO:0007669"/>
    <property type="project" value="InterPro"/>
</dbReference>
<feature type="region of interest" description="Disordered" evidence="2">
    <location>
        <begin position="892"/>
        <end position="932"/>
    </location>
</feature>
<evidence type="ECO:0000256" key="1">
    <source>
        <dbReference type="ARBA" id="ARBA00022679"/>
    </source>
</evidence>
<dbReference type="Gene3D" id="3.40.50.2000">
    <property type="entry name" value="Glycogen Phosphorylase B"/>
    <property type="match status" value="2"/>
</dbReference>
<dbReference type="CDD" id="cd03784">
    <property type="entry name" value="GT1_Gtf-like"/>
    <property type="match status" value="1"/>
</dbReference>
<comment type="caution">
    <text evidence="5">The sequence shown here is derived from an EMBL/GenBank/DDBJ whole genome shotgun (WGS) entry which is preliminary data.</text>
</comment>
<dbReference type="SUPFAM" id="SSF53756">
    <property type="entry name" value="UDP-Glycosyltransferase/glycogen phosphorylase"/>
    <property type="match status" value="1"/>
</dbReference>
<dbReference type="PANTHER" id="PTHR48050:SF5">
    <property type="entry name" value="UDP-GLUCOSE,STEROL TRANSFERASE"/>
    <property type="match status" value="1"/>
</dbReference>
<dbReference type="GO" id="GO:0016906">
    <property type="term" value="F:sterol 3-beta-glucosyltransferase activity"/>
    <property type="evidence" value="ECO:0007669"/>
    <property type="project" value="UniProtKB-ARBA"/>
</dbReference>
<feature type="domain" description="Erythromycin biosynthesis protein CIII-like C-terminal" evidence="4">
    <location>
        <begin position="1271"/>
        <end position="1372"/>
    </location>
</feature>
<evidence type="ECO:0000313" key="6">
    <source>
        <dbReference type="Proteomes" id="UP001304895"/>
    </source>
</evidence>
<accession>A0AAN6UM90</accession>
<proteinExistence type="predicted"/>
<keyword evidence="1" id="KW-0808">Transferase</keyword>
<dbReference type="Proteomes" id="UP001304895">
    <property type="component" value="Unassembled WGS sequence"/>
</dbReference>
<dbReference type="Pfam" id="PF08568">
    <property type="entry name" value="Kinetochor_Ybp2"/>
    <property type="match status" value="1"/>
</dbReference>
<feature type="region of interest" description="Disordered" evidence="2">
    <location>
        <begin position="184"/>
        <end position="226"/>
    </location>
</feature>
<dbReference type="InterPro" id="IPR004276">
    <property type="entry name" value="GlycoTrans_28_N"/>
</dbReference>
<evidence type="ECO:0000259" key="3">
    <source>
        <dbReference type="Pfam" id="PF03033"/>
    </source>
</evidence>
<dbReference type="Pfam" id="PF06722">
    <property type="entry name" value="EryCIII-like_C"/>
    <property type="match status" value="1"/>
</dbReference>
<feature type="compositionally biased region" description="Low complexity" evidence="2">
    <location>
        <begin position="903"/>
        <end position="918"/>
    </location>
</feature>
<feature type="compositionally biased region" description="Acidic residues" evidence="2">
    <location>
        <begin position="213"/>
        <end position="225"/>
    </location>
</feature>
<dbReference type="FunFam" id="3.40.50.2000:FF:000009">
    <property type="entry name" value="Sterol 3-beta-glucosyltransferase UGT80A2"/>
    <property type="match status" value="1"/>
</dbReference>
<dbReference type="InterPro" id="IPR013877">
    <property type="entry name" value="YAP-bd/ALF4/Glomulin"/>
</dbReference>
<reference evidence="5" key="2">
    <citation type="submission" date="2023-05" db="EMBL/GenBank/DDBJ databases">
        <authorList>
            <consortium name="Lawrence Berkeley National Laboratory"/>
            <person name="Steindorff A."/>
            <person name="Hensen N."/>
            <person name="Bonometti L."/>
            <person name="Westerberg I."/>
            <person name="Brannstrom I.O."/>
            <person name="Guillou S."/>
            <person name="Cros-Aarteil S."/>
            <person name="Calhoun S."/>
            <person name="Haridas S."/>
            <person name="Kuo A."/>
            <person name="Mondo S."/>
            <person name="Pangilinan J."/>
            <person name="Riley R."/>
            <person name="Labutti K."/>
            <person name="Andreopoulos B."/>
            <person name="Lipzen A."/>
            <person name="Chen C."/>
            <person name="Yanf M."/>
            <person name="Daum C."/>
            <person name="Ng V."/>
            <person name="Clum A."/>
            <person name="Ohm R."/>
            <person name="Martin F."/>
            <person name="Silar P."/>
            <person name="Natvig D."/>
            <person name="Lalanne C."/>
            <person name="Gautier V."/>
            <person name="Ament-Velasquez S.L."/>
            <person name="Kruys A."/>
            <person name="Hutchinson M.I."/>
            <person name="Powell A.J."/>
            <person name="Barry K."/>
            <person name="Miller A.N."/>
            <person name="Grigoriev I.V."/>
            <person name="Debuchy R."/>
            <person name="Gladieux P."/>
            <person name="Thoren M.H."/>
            <person name="Johannesson H."/>
        </authorList>
    </citation>
    <scope>NUCLEOTIDE SEQUENCE</scope>
    <source>
        <strain evidence="5">CBS 123565</strain>
    </source>
</reference>
<feature type="domain" description="Glycosyltransferase family 28 N-terminal" evidence="3">
    <location>
        <begin position="942"/>
        <end position="985"/>
    </location>
</feature>
<evidence type="ECO:0000313" key="5">
    <source>
        <dbReference type="EMBL" id="KAK4135359.1"/>
    </source>
</evidence>
<feature type="compositionally biased region" description="Low complexity" evidence="2">
    <location>
        <begin position="505"/>
        <end position="524"/>
    </location>
</feature>
<gene>
    <name evidence="5" type="ORF">BT67DRAFT_433468</name>
</gene>
<feature type="region of interest" description="Disordered" evidence="2">
    <location>
        <begin position="1483"/>
        <end position="1524"/>
    </location>
</feature>
<feature type="compositionally biased region" description="Basic and acidic residues" evidence="2">
    <location>
        <begin position="722"/>
        <end position="731"/>
    </location>
</feature>
<dbReference type="InterPro" id="IPR010610">
    <property type="entry name" value="EryCIII-like_C"/>
</dbReference>
<reference evidence="5" key="1">
    <citation type="journal article" date="2023" name="Mol. Phylogenet. Evol.">
        <title>Genome-scale phylogeny and comparative genomics of the fungal order Sordariales.</title>
        <authorList>
            <person name="Hensen N."/>
            <person name="Bonometti L."/>
            <person name="Westerberg I."/>
            <person name="Brannstrom I.O."/>
            <person name="Guillou S."/>
            <person name="Cros-Aarteil S."/>
            <person name="Calhoun S."/>
            <person name="Haridas S."/>
            <person name="Kuo A."/>
            <person name="Mondo S."/>
            <person name="Pangilinan J."/>
            <person name="Riley R."/>
            <person name="LaButti K."/>
            <person name="Andreopoulos B."/>
            <person name="Lipzen A."/>
            <person name="Chen C."/>
            <person name="Yan M."/>
            <person name="Daum C."/>
            <person name="Ng V."/>
            <person name="Clum A."/>
            <person name="Steindorff A."/>
            <person name="Ohm R.A."/>
            <person name="Martin F."/>
            <person name="Silar P."/>
            <person name="Natvig D.O."/>
            <person name="Lalanne C."/>
            <person name="Gautier V."/>
            <person name="Ament-Velasquez S.L."/>
            <person name="Kruys A."/>
            <person name="Hutchinson M.I."/>
            <person name="Powell A.J."/>
            <person name="Barry K."/>
            <person name="Miller A.N."/>
            <person name="Grigoriev I.V."/>
            <person name="Debuchy R."/>
            <person name="Gladieux P."/>
            <person name="Hiltunen Thoren M."/>
            <person name="Johannesson H."/>
        </authorList>
    </citation>
    <scope>NUCLEOTIDE SEQUENCE</scope>
    <source>
        <strain evidence="5">CBS 123565</strain>
    </source>
</reference>
<dbReference type="FunFam" id="3.40.50.2000:FF:000100">
    <property type="entry name" value="Glycosyltransferase family 1 protein"/>
    <property type="match status" value="1"/>
</dbReference>
<dbReference type="InterPro" id="IPR050426">
    <property type="entry name" value="Glycosyltransferase_28"/>
</dbReference>